<dbReference type="EMBL" id="WAJR01000033">
    <property type="protein sequence ID" value="KAB1636604.1"/>
    <property type="molecule type" value="Genomic_DNA"/>
</dbReference>
<accession>A0A6N6NPY7</accession>
<protein>
    <submittedName>
        <fullName evidence="1">Uncharacterized protein</fullName>
    </submittedName>
</protein>
<name>A0A6N6NPY7_9ACTN</name>
<sequence>MVADYLRIPVPDVDGLDLVYYLRIRRDAFIDALNGSEAGRDYLDEAWRLTRTEPDRKASRELFGKGEC</sequence>
<dbReference type="RefSeq" id="WP_158050327.1">
    <property type="nucleotide sequence ID" value="NZ_WAJR01000033.1"/>
</dbReference>
<keyword evidence="2" id="KW-1185">Reference proteome</keyword>
<evidence type="ECO:0000313" key="2">
    <source>
        <dbReference type="Proteomes" id="UP000468668"/>
    </source>
</evidence>
<reference evidence="1 2" key="1">
    <citation type="submission" date="2019-09" db="EMBL/GenBank/DDBJ databases">
        <title>Whole genome shotgun sequencing (WGS) of Ellagibacter isourolithinifaciens DSM 104140(T) and Adlercreutzia muris DSM 29508(T).</title>
        <authorList>
            <person name="Stoll D.A."/>
            <person name="Danylec N."/>
            <person name="Huch M."/>
        </authorList>
    </citation>
    <scope>NUCLEOTIDE SEQUENCE [LARGE SCALE GENOMIC DNA]</scope>
    <source>
        <strain evidence="1 2">DSM 104140</strain>
    </source>
</reference>
<evidence type="ECO:0000313" key="1">
    <source>
        <dbReference type="EMBL" id="KAB1636604.1"/>
    </source>
</evidence>
<proteinExistence type="predicted"/>
<dbReference type="Proteomes" id="UP000468668">
    <property type="component" value="Unassembled WGS sequence"/>
</dbReference>
<dbReference type="AlphaFoldDB" id="A0A6N6NPY7"/>
<dbReference type="OrthoDB" id="174931at2"/>
<comment type="caution">
    <text evidence="1">The sequence shown here is derived from an EMBL/GenBank/DDBJ whole genome shotgun (WGS) entry which is preliminary data.</text>
</comment>
<dbReference type="GeneID" id="98658692"/>
<organism evidence="1 2">
    <name type="scientific">Ellagibacter isourolithinifaciens</name>
    <dbReference type="NCBI Taxonomy" id="2137581"/>
    <lineage>
        <taxon>Bacteria</taxon>
        <taxon>Bacillati</taxon>
        <taxon>Actinomycetota</taxon>
        <taxon>Coriobacteriia</taxon>
        <taxon>Eggerthellales</taxon>
        <taxon>Eggerthellaceae</taxon>
        <taxon>Ellagibacter</taxon>
    </lineage>
</organism>
<gene>
    <name evidence="1" type="ORF">F8C90_09735</name>
</gene>